<protein>
    <recommendedName>
        <fullName evidence="3">Glyoxylate reductase/hydroxypyruvate reductase</fullName>
    </recommendedName>
</protein>
<evidence type="ECO:0000259" key="6">
    <source>
        <dbReference type="Pfam" id="PF02826"/>
    </source>
</evidence>
<dbReference type="Pfam" id="PF02826">
    <property type="entry name" value="2-Hacid_dh_C"/>
    <property type="match status" value="1"/>
</dbReference>
<dbReference type="InterPro" id="IPR006140">
    <property type="entry name" value="D-isomer_DH_NAD-bd"/>
</dbReference>
<dbReference type="InterPro" id="IPR006139">
    <property type="entry name" value="D-isomer_2_OHA_DH_cat_dom"/>
</dbReference>
<dbReference type="GeneID" id="103207657"/>
<evidence type="ECO:0000256" key="3">
    <source>
        <dbReference type="ARBA" id="ARBA00073306"/>
    </source>
</evidence>
<evidence type="ECO:0000313" key="8">
    <source>
        <dbReference type="RefSeq" id="XP_007951496.1"/>
    </source>
</evidence>
<dbReference type="FunFam" id="3.40.50.720:FF:000026">
    <property type="entry name" value="Glyoxylate/hydroxypyruvate reductase B"/>
    <property type="match status" value="1"/>
</dbReference>
<dbReference type="GO" id="GO:0051287">
    <property type="term" value="F:NAD binding"/>
    <property type="evidence" value="ECO:0007669"/>
    <property type="project" value="InterPro"/>
</dbReference>
<dbReference type="Pfam" id="PF00389">
    <property type="entry name" value="2-Hacid_dh"/>
    <property type="match status" value="1"/>
</dbReference>
<evidence type="ECO:0000259" key="5">
    <source>
        <dbReference type="Pfam" id="PF00389"/>
    </source>
</evidence>
<dbReference type="GO" id="GO:0030267">
    <property type="term" value="F:glyoxylate reductase (NADPH) activity"/>
    <property type="evidence" value="ECO:0007669"/>
    <property type="project" value="TreeGrafter"/>
</dbReference>
<reference evidence="8" key="1">
    <citation type="submission" date="2025-08" db="UniProtKB">
        <authorList>
            <consortium name="RefSeq"/>
        </authorList>
    </citation>
    <scope>IDENTIFICATION</scope>
</reference>
<dbReference type="OrthoDB" id="298012at2759"/>
<dbReference type="InterPro" id="IPR036291">
    <property type="entry name" value="NAD(P)-bd_dom_sf"/>
</dbReference>
<keyword evidence="2 4" id="KW-0560">Oxidoreductase</keyword>
<gene>
    <name evidence="8" type="primary">LOC103207657</name>
</gene>
<dbReference type="AlphaFoldDB" id="A0A8B7AYP4"/>
<accession>A0A8B7AYP4</accession>
<dbReference type="PANTHER" id="PTHR10996:SF257">
    <property type="entry name" value="GLYOXYLATE REDUCTASE 1"/>
    <property type="match status" value="1"/>
</dbReference>
<dbReference type="InterPro" id="IPR050223">
    <property type="entry name" value="D-isomer_2-hydroxyacid_DH"/>
</dbReference>
<dbReference type="SUPFAM" id="SSF51735">
    <property type="entry name" value="NAD(P)-binding Rossmann-fold domains"/>
    <property type="match status" value="1"/>
</dbReference>
<dbReference type="PANTHER" id="PTHR10996">
    <property type="entry name" value="2-HYDROXYACID DEHYDROGENASE-RELATED"/>
    <property type="match status" value="1"/>
</dbReference>
<comment type="similarity">
    <text evidence="1 4">Belongs to the D-isomer specific 2-hydroxyacid dehydrogenase family.</text>
</comment>
<keyword evidence="7" id="KW-1185">Reference proteome</keyword>
<feature type="domain" description="D-isomer specific 2-hydroxyacid dehydrogenase catalytic" evidence="5">
    <location>
        <begin position="19"/>
        <end position="325"/>
    </location>
</feature>
<dbReference type="SUPFAM" id="SSF52283">
    <property type="entry name" value="Formate/glycerate dehydrogenase catalytic domain-like"/>
    <property type="match status" value="1"/>
</dbReference>
<evidence type="ECO:0000256" key="1">
    <source>
        <dbReference type="ARBA" id="ARBA00005854"/>
    </source>
</evidence>
<evidence type="ECO:0000256" key="2">
    <source>
        <dbReference type="ARBA" id="ARBA00023002"/>
    </source>
</evidence>
<dbReference type="CDD" id="cd05301">
    <property type="entry name" value="GDH"/>
    <property type="match status" value="1"/>
</dbReference>
<evidence type="ECO:0000313" key="7">
    <source>
        <dbReference type="Proteomes" id="UP000694850"/>
    </source>
</evidence>
<proteinExistence type="inferred from homology"/>
<dbReference type="PROSITE" id="PS00671">
    <property type="entry name" value="D_2_HYDROXYACID_DH_3"/>
    <property type="match status" value="1"/>
</dbReference>
<dbReference type="GO" id="GO:0005829">
    <property type="term" value="C:cytosol"/>
    <property type="evidence" value="ECO:0007669"/>
    <property type="project" value="TreeGrafter"/>
</dbReference>
<sequence length="328" mass="35940">MGDQELPGVLVSSFEGPKSICEDHVGELQKHFNLITMQDFVKNKTRLSKNILAVYVWAGHPVIDEELLQSLPALKLIASGGVGLDHLDLKLIARYGVKVANTPQAVSSPTADMGVALLLASARRLVEGHQLVHSPDAENFSVNWMGQEVTGATLGIIGMGTIGYKVAQRAKAFEMKILYHNRTRRNLVEEKAIGATYCEQLDDLLQRSDFVMLATSLTPQTRNMIGKRELRLMKPTGILINIGRGLLVDHDALLEALQTGMIKAAALDVTYPEPLPRDHPLLKLKNIILTPHIGSATHQARQHMMESLVESILASLNGLPIPNEVPPK</sequence>
<feature type="domain" description="D-isomer specific 2-hydroxyacid dehydrogenase NAD-binding" evidence="6">
    <location>
        <begin position="115"/>
        <end position="294"/>
    </location>
</feature>
<dbReference type="GO" id="GO:0016618">
    <property type="term" value="F:hydroxypyruvate reductase [NAD(P)H] activity"/>
    <property type="evidence" value="ECO:0007669"/>
    <property type="project" value="TreeGrafter"/>
</dbReference>
<dbReference type="Proteomes" id="UP000694850">
    <property type="component" value="Unplaced"/>
</dbReference>
<dbReference type="RefSeq" id="XP_007951496.1">
    <property type="nucleotide sequence ID" value="XM_007953305.1"/>
</dbReference>
<dbReference type="Gene3D" id="3.40.50.720">
    <property type="entry name" value="NAD(P)-binding Rossmann-like Domain"/>
    <property type="match status" value="2"/>
</dbReference>
<dbReference type="InterPro" id="IPR029753">
    <property type="entry name" value="D-isomer_DH_CS"/>
</dbReference>
<organism evidence="7 8">
    <name type="scientific">Orycteropus afer afer</name>
    <dbReference type="NCBI Taxonomy" id="1230840"/>
    <lineage>
        <taxon>Eukaryota</taxon>
        <taxon>Metazoa</taxon>
        <taxon>Chordata</taxon>
        <taxon>Craniata</taxon>
        <taxon>Vertebrata</taxon>
        <taxon>Euteleostomi</taxon>
        <taxon>Mammalia</taxon>
        <taxon>Eutheria</taxon>
        <taxon>Afrotheria</taxon>
        <taxon>Tubulidentata</taxon>
        <taxon>Orycteropodidae</taxon>
        <taxon>Orycteropus</taxon>
    </lineage>
</organism>
<evidence type="ECO:0000256" key="4">
    <source>
        <dbReference type="RuleBase" id="RU003719"/>
    </source>
</evidence>
<name>A0A8B7AYP4_ORYAF</name>